<evidence type="ECO:0000313" key="6">
    <source>
        <dbReference type="EMBL" id="VAW47184.1"/>
    </source>
</evidence>
<evidence type="ECO:0000256" key="4">
    <source>
        <dbReference type="ARBA" id="ARBA00023136"/>
    </source>
</evidence>
<evidence type="ECO:0000256" key="1">
    <source>
        <dbReference type="ARBA" id="ARBA00004370"/>
    </source>
</evidence>
<dbReference type="AlphaFoldDB" id="A0A3B0WU17"/>
<feature type="transmembrane region" description="Helical" evidence="5">
    <location>
        <begin position="61"/>
        <end position="78"/>
    </location>
</feature>
<protein>
    <recommendedName>
        <fullName evidence="7">MAPEG family protein</fullName>
    </recommendedName>
</protein>
<name>A0A3B0WU17_9ZZZZ</name>
<evidence type="ECO:0000256" key="2">
    <source>
        <dbReference type="ARBA" id="ARBA00022692"/>
    </source>
</evidence>
<dbReference type="InterPro" id="IPR023352">
    <property type="entry name" value="MAPEG-like_dom_sf"/>
</dbReference>
<gene>
    <name evidence="6" type="ORF">MNBD_GAMMA03-1513</name>
</gene>
<keyword evidence="4 5" id="KW-0472">Membrane</keyword>
<dbReference type="SUPFAM" id="SSF161084">
    <property type="entry name" value="MAPEG domain-like"/>
    <property type="match status" value="1"/>
</dbReference>
<proteinExistence type="predicted"/>
<accession>A0A3B0WU17</accession>
<dbReference type="InterPro" id="IPR001129">
    <property type="entry name" value="Membr-assoc_MAPEG"/>
</dbReference>
<dbReference type="EMBL" id="UOFC01000128">
    <property type="protein sequence ID" value="VAW47184.1"/>
    <property type="molecule type" value="Genomic_DNA"/>
</dbReference>
<sequence>MDNALLYPLFTLVLLTFSIGFLNFKTRVKTVKNKQISPSYFQHNRGKAPEQMLRYNDNYQNLFELPILFYTLIGLLLITQNSSIGFIIGSWLFVFTRITHSYIHIKTNHILHRLKAFLSGSIILFIMWISFIMKTI</sequence>
<evidence type="ECO:0000256" key="3">
    <source>
        <dbReference type="ARBA" id="ARBA00022989"/>
    </source>
</evidence>
<feature type="transmembrane region" description="Helical" evidence="5">
    <location>
        <begin position="115"/>
        <end position="133"/>
    </location>
</feature>
<dbReference type="GO" id="GO:0016020">
    <property type="term" value="C:membrane"/>
    <property type="evidence" value="ECO:0007669"/>
    <property type="project" value="UniProtKB-SubCell"/>
</dbReference>
<evidence type="ECO:0000256" key="5">
    <source>
        <dbReference type="SAM" id="Phobius"/>
    </source>
</evidence>
<dbReference type="Pfam" id="PF01124">
    <property type="entry name" value="MAPEG"/>
    <property type="match status" value="1"/>
</dbReference>
<feature type="transmembrane region" description="Helical" evidence="5">
    <location>
        <begin position="6"/>
        <end position="24"/>
    </location>
</feature>
<keyword evidence="3 5" id="KW-1133">Transmembrane helix</keyword>
<comment type="subcellular location">
    <subcellularLocation>
        <location evidence="1">Membrane</location>
    </subcellularLocation>
</comment>
<dbReference type="Gene3D" id="1.20.120.550">
    <property type="entry name" value="Membrane associated eicosanoid/glutathione metabolism-like domain"/>
    <property type="match status" value="1"/>
</dbReference>
<evidence type="ECO:0008006" key="7">
    <source>
        <dbReference type="Google" id="ProtNLM"/>
    </source>
</evidence>
<keyword evidence="2 5" id="KW-0812">Transmembrane</keyword>
<reference evidence="6" key="1">
    <citation type="submission" date="2018-06" db="EMBL/GenBank/DDBJ databases">
        <authorList>
            <person name="Zhirakovskaya E."/>
        </authorList>
    </citation>
    <scope>NUCLEOTIDE SEQUENCE</scope>
</reference>
<organism evidence="6">
    <name type="scientific">hydrothermal vent metagenome</name>
    <dbReference type="NCBI Taxonomy" id="652676"/>
    <lineage>
        <taxon>unclassified sequences</taxon>
        <taxon>metagenomes</taxon>
        <taxon>ecological metagenomes</taxon>
    </lineage>
</organism>